<protein>
    <submittedName>
        <fullName evidence="1">Uncharacterized protein</fullName>
    </submittedName>
</protein>
<dbReference type="RefSeq" id="WP_086274451.1">
    <property type="nucleotide sequence ID" value="NZ_NGKU01000001.1"/>
</dbReference>
<gene>
    <name evidence="1" type="ORF">A5886_001581</name>
</gene>
<accession>A0A242A656</accession>
<proteinExistence type="predicted"/>
<evidence type="ECO:0000313" key="1">
    <source>
        <dbReference type="EMBL" id="OTN76504.1"/>
    </source>
</evidence>
<dbReference type="AlphaFoldDB" id="A0A242A656"/>
<keyword evidence="2" id="KW-1185">Reference proteome</keyword>
<dbReference type="STRING" id="1834191.A5886_001581"/>
<dbReference type="OrthoDB" id="2187032at2"/>
<organism evidence="1 2">
    <name type="scientific">Candidatus Enterococcus testudinis</name>
    <dbReference type="NCBI Taxonomy" id="1834191"/>
    <lineage>
        <taxon>Bacteria</taxon>
        <taxon>Bacillati</taxon>
        <taxon>Bacillota</taxon>
        <taxon>Bacilli</taxon>
        <taxon>Lactobacillales</taxon>
        <taxon>Enterococcaceae</taxon>
        <taxon>Enterococcus</taxon>
    </lineage>
</organism>
<sequence length="77" mass="8855">MKRTEYMTIKDPKFTTLFQSLGEDISNLELIDEENNIDVIVLANSDWQYLLAQLDDEVKASFIEQDETSFDGASDDM</sequence>
<reference evidence="1 2" key="1">
    <citation type="submission" date="2017-05" db="EMBL/GenBank/DDBJ databases">
        <title>The Genome Sequence of Enterococcus sp. 8G7_MSG3316.</title>
        <authorList>
            <consortium name="The Broad Institute Genomics Platform"/>
            <consortium name="The Broad Institute Genomic Center for Infectious Diseases"/>
            <person name="Earl A."/>
            <person name="Manson A."/>
            <person name="Schwartman J."/>
            <person name="Gilmore M."/>
            <person name="Abouelleil A."/>
            <person name="Cao P."/>
            <person name="Chapman S."/>
            <person name="Cusick C."/>
            <person name="Shea T."/>
            <person name="Young S."/>
            <person name="Neafsey D."/>
            <person name="Nusbaum C."/>
            <person name="Birren B."/>
        </authorList>
    </citation>
    <scope>NUCLEOTIDE SEQUENCE [LARGE SCALE GENOMIC DNA]</scope>
    <source>
        <strain evidence="1 2">8G7_MSG3316</strain>
    </source>
</reference>
<evidence type="ECO:0000313" key="2">
    <source>
        <dbReference type="Proteomes" id="UP000195043"/>
    </source>
</evidence>
<dbReference type="Proteomes" id="UP000195043">
    <property type="component" value="Unassembled WGS sequence"/>
</dbReference>
<comment type="caution">
    <text evidence="1">The sequence shown here is derived from an EMBL/GenBank/DDBJ whole genome shotgun (WGS) entry which is preliminary data.</text>
</comment>
<dbReference type="EMBL" id="NGKU01000001">
    <property type="protein sequence ID" value="OTN76504.1"/>
    <property type="molecule type" value="Genomic_DNA"/>
</dbReference>
<name>A0A242A656_9ENTE</name>